<protein>
    <submittedName>
        <fullName evidence="2">Transposase</fullName>
    </submittedName>
</protein>
<evidence type="ECO:0000259" key="1">
    <source>
        <dbReference type="Pfam" id="PF01609"/>
    </source>
</evidence>
<name>A0A6M0SFI1_9CYAN</name>
<gene>
    <name evidence="2" type="ORF">D0962_27200</name>
</gene>
<dbReference type="EMBL" id="QZCE01000002">
    <property type="protein sequence ID" value="NEZ66402.1"/>
    <property type="molecule type" value="Genomic_DNA"/>
</dbReference>
<evidence type="ECO:0000313" key="3">
    <source>
        <dbReference type="Proteomes" id="UP000473574"/>
    </source>
</evidence>
<dbReference type="GO" id="GO:0004803">
    <property type="term" value="F:transposase activity"/>
    <property type="evidence" value="ECO:0007669"/>
    <property type="project" value="InterPro"/>
</dbReference>
<dbReference type="InterPro" id="IPR012337">
    <property type="entry name" value="RNaseH-like_sf"/>
</dbReference>
<organism evidence="2 3">
    <name type="scientific">Adonisia turfae CCMR0082</name>
    <dbReference type="NCBI Taxonomy" id="2304604"/>
    <lineage>
        <taxon>Bacteria</taxon>
        <taxon>Bacillati</taxon>
        <taxon>Cyanobacteriota</taxon>
        <taxon>Adonisia</taxon>
        <taxon>Adonisia turfae</taxon>
    </lineage>
</organism>
<sequence length="382" mass="45420">MKTWLGQPSEWAHLGHLTTCLWMVAALIQTGEVNLTRWIPYIPCRGNYAQSKQRRIQRWLYNNRINVHRLYKPLIQAALADWKEDCIYLSLDTSLFWDEYCLVRLVVVHRGRALPVVWRVMEHRSASVAFTDYREMVQQALNRLPKGVKVVLLADRGFVHTELMQALTTQWGWHYRIRLKKDTWIWRKGQGWCQLKDFHFNRGEVLCFHNVRLHKEQGYGPVHIIFGCNNVNGEFWAIVSDEKTTLQSFQDYGLRFDIEENFLDDQSNGWNVQKSEIRSVPALSRLWFILAVATLYVTAQGVEVVETGKRRWIDTHWFRGNSYFRIGWEWIKTALENGWNLIRRVRFTSNHDPDPAMASRKQHEKRQYRLEFKIQTYQYAAT</sequence>
<proteinExistence type="predicted"/>
<dbReference type="GO" id="GO:0006313">
    <property type="term" value="P:DNA transposition"/>
    <property type="evidence" value="ECO:0007669"/>
    <property type="project" value="InterPro"/>
</dbReference>
<dbReference type="AlphaFoldDB" id="A0A6M0SFI1"/>
<dbReference type="InterPro" id="IPR002559">
    <property type="entry name" value="Transposase_11"/>
</dbReference>
<evidence type="ECO:0000313" key="2">
    <source>
        <dbReference type="EMBL" id="NEZ66402.1"/>
    </source>
</evidence>
<accession>A0A6M0SFI1</accession>
<dbReference type="Pfam" id="PF01609">
    <property type="entry name" value="DDE_Tnp_1"/>
    <property type="match status" value="1"/>
</dbReference>
<feature type="domain" description="Transposase IS4-like" evidence="1">
    <location>
        <begin position="136"/>
        <end position="294"/>
    </location>
</feature>
<comment type="caution">
    <text evidence="2">The sequence shown here is derived from an EMBL/GenBank/DDBJ whole genome shotgun (WGS) entry which is preliminary data.</text>
</comment>
<dbReference type="SUPFAM" id="SSF53098">
    <property type="entry name" value="Ribonuclease H-like"/>
    <property type="match status" value="1"/>
</dbReference>
<dbReference type="GO" id="GO:0003677">
    <property type="term" value="F:DNA binding"/>
    <property type="evidence" value="ECO:0007669"/>
    <property type="project" value="InterPro"/>
</dbReference>
<reference evidence="2 3" key="1">
    <citation type="journal article" date="2020" name="Microb. Ecol.">
        <title>Ecogenomics of the Marine Benthic Filamentous Cyanobacterium Adonisia.</title>
        <authorList>
            <person name="Walter J.M."/>
            <person name="Coutinho F.H."/>
            <person name="Leomil L."/>
            <person name="Hargreaves P.I."/>
            <person name="Campeao M.E."/>
            <person name="Vieira V.V."/>
            <person name="Silva B.S."/>
            <person name="Fistarol G.O."/>
            <person name="Salomon P.S."/>
            <person name="Sawabe T."/>
            <person name="Mino S."/>
            <person name="Hosokawa M."/>
            <person name="Miyashita H."/>
            <person name="Maruyama F."/>
            <person name="van Verk M.C."/>
            <person name="Dutilh B.E."/>
            <person name="Thompson C.C."/>
            <person name="Thompson F.L."/>
        </authorList>
    </citation>
    <scope>NUCLEOTIDE SEQUENCE [LARGE SCALE GENOMIC DNA]</scope>
    <source>
        <strain evidence="2 3">CCMR0082</strain>
    </source>
</reference>
<dbReference type="Proteomes" id="UP000473574">
    <property type="component" value="Unassembled WGS sequence"/>
</dbReference>